<name>A0A0K8QPS0_9GAMM</name>
<dbReference type="Proteomes" id="UP000253740">
    <property type="component" value="Unassembled WGS sequence"/>
</dbReference>
<dbReference type="STRING" id="1475481.GCA_000953855_02018"/>
<feature type="domain" description="Alginate export" evidence="2">
    <location>
        <begin position="60"/>
        <end position="446"/>
    </location>
</feature>
<feature type="chain" id="PRO_5007415659" description="Alginate export domain-containing protein" evidence="1">
    <location>
        <begin position="22"/>
        <end position="452"/>
    </location>
</feature>
<protein>
    <recommendedName>
        <fullName evidence="2">Alginate export domain-containing protein</fullName>
    </recommendedName>
</protein>
<keyword evidence="5" id="KW-1185">Reference proteome</keyword>
<evidence type="ECO:0000313" key="4">
    <source>
        <dbReference type="EMBL" id="GAP66666.1"/>
    </source>
</evidence>
<reference evidence="3" key="1">
    <citation type="submission" date="2015-03" db="EMBL/GenBank/DDBJ databases">
        <title>Draft genome sequence of Mizugakiibacter sediminis skMP5.</title>
        <authorList>
            <person name="Watanabe T."/>
            <person name="Kojima H."/>
            <person name="Fukui M."/>
        </authorList>
    </citation>
    <scope>NUCLEOTIDE SEQUENCE</scope>
    <source>
        <strain evidence="3">SkMP5</strain>
    </source>
</reference>
<dbReference type="InterPro" id="IPR053728">
    <property type="entry name" value="Alginate_Permeability_Chnl"/>
</dbReference>
<dbReference type="OrthoDB" id="311329at2"/>
<reference evidence="4" key="2">
    <citation type="submission" date="2015-08" db="EMBL/GenBank/DDBJ databases">
        <title>Complete DNA Sequence of Pseudomonas syringae pv. actinidiae, the Causal Agent of Kiwifruit Canker Disease.</title>
        <authorList>
            <person name="Rikkerink E.H.A."/>
            <person name="Fineran P.C."/>
        </authorList>
    </citation>
    <scope>NUCLEOTIDE SEQUENCE</scope>
    <source>
        <strain evidence="4">SkMP5</strain>
    </source>
</reference>
<dbReference type="EMBL" id="DF952423">
    <property type="protein sequence ID" value="GAN45900.1"/>
    <property type="molecule type" value="Genomic_DNA"/>
</dbReference>
<dbReference type="EMBL" id="DF970222">
    <property type="protein sequence ID" value="GAP66666.1"/>
    <property type="molecule type" value="Genomic_DNA"/>
</dbReference>
<dbReference type="InterPro" id="IPR025388">
    <property type="entry name" value="Alginate_export_dom"/>
</dbReference>
<dbReference type="AlphaFoldDB" id="A0A0K8QPS0"/>
<gene>
    <name evidence="3" type="ORF">MBSD_2479</name>
    <name evidence="4" type="ORF">MBSD_n1977</name>
</gene>
<keyword evidence="1" id="KW-0732">Signal</keyword>
<organism evidence="4">
    <name type="scientific">Mizugakiibacter sediminis</name>
    <dbReference type="NCBI Taxonomy" id="1475481"/>
    <lineage>
        <taxon>Bacteria</taxon>
        <taxon>Pseudomonadati</taxon>
        <taxon>Pseudomonadota</taxon>
        <taxon>Gammaproteobacteria</taxon>
        <taxon>Lysobacterales</taxon>
        <taxon>Rhodanobacteraceae</taxon>
        <taxon>Mizugakiibacter</taxon>
    </lineage>
</organism>
<dbReference type="HOGENOM" id="CLU_035025_0_0_6"/>
<feature type="signal peptide" evidence="1">
    <location>
        <begin position="1"/>
        <end position="21"/>
    </location>
</feature>
<dbReference type="Gene3D" id="2.40.160.100">
    <property type="match status" value="1"/>
</dbReference>
<dbReference type="RefSeq" id="WP_062537254.1">
    <property type="nucleotide sequence ID" value="NZ_DF970222.1"/>
</dbReference>
<sequence length="452" mass="48533">MRTIGHLAALAALCAATAAGAAAGSFGKTFRYDDDFSALCAPGARASAAAKCLPFGRTSYLSLGADLRLREEAADPPRVVAGPAGRDAYLLRRILAHADLHLGAHARAFVQLGNHQARTRNGAPKATDRDGTDLSQAFVDLSMRAGGGRLTWRLGRQEMNFGAGRLVSVRNTANARRSFDGAAAILESGAWDVRAFAARPVLTRAAAWDDIGDQSQALWGVYARGTRAPALELYYLGFLDRRARFAGLTGEEQRHTLGARWTATRGAWDADVEGTGQLGRFRDADIRAFALYGQGGYTWRGLPGSPRLGLRADAIGGDRHPRAGALGTFNPLYATGTYFGQNGLFAAANLIDLAPSLRVTPRRDLMLELSHALLWRYSARDASYTPALTPLVAADAAPSRRIGTQTQLAGSWRVDRHVLIETALLHFAPAAFARAGRARSQNFAMASLDLRY</sequence>
<evidence type="ECO:0000313" key="5">
    <source>
        <dbReference type="Proteomes" id="UP000253740"/>
    </source>
</evidence>
<evidence type="ECO:0000313" key="3">
    <source>
        <dbReference type="EMBL" id="GAN45900.1"/>
    </source>
</evidence>
<dbReference type="Pfam" id="PF13372">
    <property type="entry name" value="Alginate_exp"/>
    <property type="match status" value="1"/>
</dbReference>
<proteinExistence type="predicted"/>
<evidence type="ECO:0000259" key="2">
    <source>
        <dbReference type="Pfam" id="PF13372"/>
    </source>
</evidence>
<evidence type="ECO:0000256" key="1">
    <source>
        <dbReference type="SAM" id="SignalP"/>
    </source>
</evidence>
<accession>A0A0K8QPS0</accession>